<accession>A0A2T3Z0E4</accession>
<dbReference type="OrthoDB" id="3559235at2759"/>
<keyword evidence="2" id="KW-1185">Reference proteome</keyword>
<organism evidence="1 2">
    <name type="scientific">Trichoderma asperellum (strain ATCC 204424 / CBS 433.97 / NBRC 101777)</name>
    <dbReference type="NCBI Taxonomy" id="1042311"/>
    <lineage>
        <taxon>Eukaryota</taxon>
        <taxon>Fungi</taxon>
        <taxon>Dikarya</taxon>
        <taxon>Ascomycota</taxon>
        <taxon>Pezizomycotina</taxon>
        <taxon>Sordariomycetes</taxon>
        <taxon>Hypocreomycetidae</taxon>
        <taxon>Hypocreales</taxon>
        <taxon>Hypocreaceae</taxon>
        <taxon>Trichoderma</taxon>
    </lineage>
</organism>
<evidence type="ECO:0000313" key="1">
    <source>
        <dbReference type="EMBL" id="PTB38240.1"/>
    </source>
</evidence>
<dbReference type="AlphaFoldDB" id="A0A2T3Z0E4"/>
<reference evidence="1 2" key="1">
    <citation type="submission" date="2016-07" db="EMBL/GenBank/DDBJ databases">
        <title>Multiple horizontal gene transfer events from other fungi enriched the ability of initially mycotrophic Trichoderma (Ascomycota) to feed on dead plant biomass.</title>
        <authorList>
            <consortium name="DOE Joint Genome Institute"/>
            <person name="Aerts A."/>
            <person name="Atanasova L."/>
            <person name="Chenthamara K."/>
            <person name="Zhang J."/>
            <person name="Grujic M."/>
            <person name="Henrissat B."/>
            <person name="Kuo A."/>
            <person name="Salamov A."/>
            <person name="Lipzen A."/>
            <person name="Labutti K."/>
            <person name="Barry K."/>
            <person name="Miao Y."/>
            <person name="Rahimi M.J."/>
            <person name="Shen Q."/>
            <person name="Grigoriev I.V."/>
            <person name="Kubicek C.P."/>
            <person name="Druzhinina I.S."/>
        </authorList>
    </citation>
    <scope>NUCLEOTIDE SEQUENCE [LARGE SCALE GENOMIC DNA]</scope>
    <source>
        <strain evidence="1 2">CBS 433.97</strain>
    </source>
</reference>
<dbReference type="Proteomes" id="UP000240493">
    <property type="component" value="Unassembled WGS sequence"/>
</dbReference>
<proteinExistence type="predicted"/>
<name>A0A2T3Z0E4_TRIA4</name>
<sequence>MKPSQVSLEYVRYEKQLKPMQGHLDKALQQISSRVLEAPVGVKGDLIELSVLNDTNAKVAPVFKKSLALMDFLKEEGMIDGKAKLEAFKFSVSQKSSSGETSQTPSTENNSIEGFTRAIIQDNTAGDNMKTFTGNIGFDSGYKSSYTGTSTFLRNKIGNDGALFTGDIGGQAAVEMMKGMWGGK</sequence>
<dbReference type="EMBL" id="KZ679266">
    <property type="protein sequence ID" value="PTB38240.1"/>
    <property type="molecule type" value="Genomic_DNA"/>
</dbReference>
<evidence type="ECO:0000313" key="2">
    <source>
        <dbReference type="Proteomes" id="UP000240493"/>
    </source>
</evidence>
<gene>
    <name evidence="1" type="ORF">M441DRAFT_147313</name>
</gene>
<protein>
    <submittedName>
        <fullName evidence="1">Uncharacterized protein</fullName>
    </submittedName>
</protein>